<dbReference type="Proteomes" id="UP001165960">
    <property type="component" value="Unassembled WGS sequence"/>
</dbReference>
<accession>A0ACC2S195</accession>
<proteinExistence type="predicted"/>
<gene>
    <name evidence="1" type="ORF">DSO57_1035950</name>
</gene>
<evidence type="ECO:0000313" key="2">
    <source>
        <dbReference type="Proteomes" id="UP001165960"/>
    </source>
</evidence>
<sequence>MIDTGWEFPLIHGSEQHADLLEGPFNQKQPDYSLPWTQFLRHYFHTQRSCNRCSELYLATRQGTLSLPPLFLGTLDGHPWLGHCCPAYRPRIKLADALKLFSGQFITGEREKQPPGNHP</sequence>
<comment type="caution">
    <text evidence="1">The sequence shown here is derived from an EMBL/GenBank/DDBJ whole genome shotgun (WGS) entry which is preliminary data.</text>
</comment>
<protein>
    <submittedName>
        <fullName evidence="1">Uncharacterized protein</fullName>
    </submittedName>
</protein>
<organism evidence="1 2">
    <name type="scientific">Entomophthora muscae</name>
    <dbReference type="NCBI Taxonomy" id="34485"/>
    <lineage>
        <taxon>Eukaryota</taxon>
        <taxon>Fungi</taxon>
        <taxon>Fungi incertae sedis</taxon>
        <taxon>Zoopagomycota</taxon>
        <taxon>Entomophthoromycotina</taxon>
        <taxon>Entomophthoromycetes</taxon>
        <taxon>Entomophthorales</taxon>
        <taxon>Entomophthoraceae</taxon>
        <taxon>Entomophthora</taxon>
    </lineage>
</organism>
<reference evidence="1" key="1">
    <citation type="submission" date="2022-04" db="EMBL/GenBank/DDBJ databases">
        <title>Genome of the entomopathogenic fungus Entomophthora muscae.</title>
        <authorList>
            <person name="Elya C."/>
            <person name="Lovett B.R."/>
            <person name="Lee E."/>
            <person name="Macias A.M."/>
            <person name="Hajek A.E."/>
            <person name="De Bivort B.L."/>
            <person name="Kasson M.T."/>
            <person name="De Fine Licht H.H."/>
            <person name="Stajich J.E."/>
        </authorList>
    </citation>
    <scope>NUCLEOTIDE SEQUENCE</scope>
    <source>
        <strain evidence="1">Berkeley</strain>
    </source>
</reference>
<evidence type="ECO:0000313" key="1">
    <source>
        <dbReference type="EMBL" id="KAJ9056154.1"/>
    </source>
</evidence>
<keyword evidence="2" id="KW-1185">Reference proteome</keyword>
<dbReference type="EMBL" id="QTSX02006011">
    <property type="protein sequence ID" value="KAJ9056154.1"/>
    <property type="molecule type" value="Genomic_DNA"/>
</dbReference>
<name>A0ACC2S195_9FUNG</name>